<dbReference type="STRING" id="1307839.L21SP5_03524"/>
<feature type="binding site" evidence="14">
    <location>
        <position position="118"/>
    </location>
    <ligand>
        <name>[4Fe-4S] cluster</name>
        <dbReference type="ChEBI" id="CHEBI:49883"/>
    </ligand>
</feature>
<feature type="binding site" evidence="14">
    <location>
        <position position="204"/>
    </location>
    <ligand>
        <name>[4Fe-4S] cluster</name>
        <dbReference type="ChEBI" id="CHEBI:49883"/>
    </ligand>
</feature>
<feature type="active site" description="Nucleophile; cysteine thiosulfonate intermediate" evidence="14">
    <location>
        <position position="229"/>
    </location>
</feature>
<evidence type="ECO:0000256" key="14">
    <source>
        <dbReference type="HAMAP-Rule" id="MF_00063"/>
    </source>
</evidence>
<comment type="subcellular location">
    <subcellularLocation>
        <location evidence="14">Cytoplasm</location>
    </subcellularLocation>
</comment>
<dbReference type="GO" id="GO:0046872">
    <property type="term" value="F:metal ion binding"/>
    <property type="evidence" value="ECO:0007669"/>
    <property type="project" value="UniProtKB-KW"/>
</dbReference>
<evidence type="ECO:0000313" key="17">
    <source>
        <dbReference type="Proteomes" id="UP000064893"/>
    </source>
</evidence>
<proteinExistence type="inferred from homology"/>
<evidence type="ECO:0000256" key="13">
    <source>
        <dbReference type="ARBA" id="ARBA00048441"/>
    </source>
</evidence>
<dbReference type="GO" id="GO:0070814">
    <property type="term" value="P:hydrogen sulfide biosynthetic process"/>
    <property type="evidence" value="ECO:0007669"/>
    <property type="project" value="UniProtKB-UniRule"/>
</dbReference>
<dbReference type="Gene3D" id="3.40.50.620">
    <property type="entry name" value="HUPs"/>
    <property type="match status" value="1"/>
</dbReference>
<dbReference type="NCBIfam" id="NF002537">
    <property type="entry name" value="PRK02090.1"/>
    <property type="match status" value="1"/>
</dbReference>
<dbReference type="GO" id="GO:0019344">
    <property type="term" value="P:cysteine biosynthetic process"/>
    <property type="evidence" value="ECO:0007669"/>
    <property type="project" value="InterPro"/>
</dbReference>
<dbReference type="PATRIC" id="fig|1307839.3.peg.3779"/>
<dbReference type="EC" id="1.8.4.10" evidence="9 14"/>
<evidence type="ECO:0000256" key="5">
    <source>
        <dbReference type="ARBA" id="ARBA00023004"/>
    </source>
</evidence>
<dbReference type="NCBIfam" id="TIGR00434">
    <property type="entry name" value="cysH"/>
    <property type="match status" value="1"/>
</dbReference>
<keyword evidence="4 14" id="KW-0560">Oxidoreductase</keyword>
<name>A0A0S2I599_9BACT</name>
<dbReference type="CDD" id="cd23945">
    <property type="entry name" value="PAPS_reductase"/>
    <property type="match status" value="1"/>
</dbReference>
<comment type="function">
    <text evidence="7 14">Catalyzes the formation of sulfite from adenosine 5'-phosphosulfate (APS) using thioredoxin as an electron donor.</text>
</comment>
<evidence type="ECO:0000313" key="16">
    <source>
        <dbReference type="EMBL" id="ALO17132.1"/>
    </source>
</evidence>
<dbReference type="GO" id="GO:0051539">
    <property type="term" value="F:4 iron, 4 sulfur cluster binding"/>
    <property type="evidence" value="ECO:0007669"/>
    <property type="project" value="UniProtKB-UniRule"/>
</dbReference>
<dbReference type="InterPro" id="IPR004511">
    <property type="entry name" value="PAPS/APS_Rdtase"/>
</dbReference>
<dbReference type="HAMAP" id="MF_00063">
    <property type="entry name" value="CysH"/>
    <property type="match status" value="1"/>
</dbReference>
<feature type="binding site" evidence="14">
    <location>
        <position position="119"/>
    </location>
    <ligand>
        <name>[4Fe-4S] cluster</name>
        <dbReference type="ChEBI" id="CHEBI:49883"/>
    </ligand>
</feature>
<dbReference type="Proteomes" id="UP000064893">
    <property type="component" value="Chromosome"/>
</dbReference>
<dbReference type="EMBL" id="CP013118">
    <property type="protein sequence ID" value="ALO17132.1"/>
    <property type="molecule type" value="Genomic_DNA"/>
</dbReference>
<comment type="similarity">
    <text evidence="1 14">Belongs to the PAPS reductase family. CysH subfamily.</text>
</comment>
<dbReference type="RefSeq" id="WP_057954452.1">
    <property type="nucleotide sequence ID" value="NZ_CP013118.1"/>
</dbReference>
<evidence type="ECO:0000256" key="4">
    <source>
        <dbReference type="ARBA" id="ARBA00023002"/>
    </source>
</evidence>
<dbReference type="KEGG" id="blq:L21SP5_03524"/>
<feature type="domain" description="Phosphoadenosine phosphosulphate reductase" evidence="15">
    <location>
        <begin position="33"/>
        <end position="207"/>
    </location>
</feature>
<dbReference type="GO" id="GO:0043866">
    <property type="term" value="F:adenylyl-sulfate reductase (thioredoxin) activity"/>
    <property type="evidence" value="ECO:0007669"/>
    <property type="project" value="UniProtKB-EC"/>
</dbReference>
<dbReference type="PANTHER" id="PTHR46482">
    <property type="entry name" value="5'-ADENYLYLSULFATE REDUCTASE 3, CHLOROPLASTIC"/>
    <property type="match status" value="1"/>
</dbReference>
<keyword evidence="6 14" id="KW-0411">Iron-sulfur</keyword>
<reference evidence="16 17" key="1">
    <citation type="submission" date="2015-11" db="EMBL/GenBank/DDBJ databases">
        <title>Description and complete genome sequence of a novel strain predominating in hypersaline microbial mats and representing a new family of the Bacteriodetes phylum.</title>
        <authorList>
            <person name="Spring S."/>
            <person name="Bunk B."/>
            <person name="Sproer C."/>
            <person name="Klenk H.-P."/>
        </authorList>
    </citation>
    <scope>NUCLEOTIDE SEQUENCE [LARGE SCALE GENOMIC DNA]</scope>
    <source>
        <strain evidence="16 17">L21-Spi-D4</strain>
    </source>
</reference>
<evidence type="ECO:0000256" key="2">
    <source>
        <dbReference type="ARBA" id="ARBA00022490"/>
    </source>
</evidence>
<evidence type="ECO:0000256" key="3">
    <source>
        <dbReference type="ARBA" id="ARBA00022723"/>
    </source>
</evidence>
<dbReference type="PANTHER" id="PTHR46482:SF9">
    <property type="entry name" value="5'-ADENYLYLSULFATE REDUCTASE 1, CHLOROPLASTIC"/>
    <property type="match status" value="1"/>
</dbReference>
<keyword evidence="17" id="KW-1185">Reference proteome</keyword>
<dbReference type="InterPro" id="IPR014729">
    <property type="entry name" value="Rossmann-like_a/b/a_fold"/>
</dbReference>
<keyword evidence="2 14" id="KW-0963">Cytoplasm</keyword>
<evidence type="ECO:0000256" key="1">
    <source>
        <dbReference type="ARBA" id="ARBA00009732"/>
    </source>
</evidence>
<evidence type="ECO:0000256" key="6">
    <source>
        <dbReference type="ARBA" id="ARBA00023014"/>
    </source>
</evidence>
<keyword evidence="5 14" id="KW-0408">Iron</keyword>
<sequence>MDRKEIERVNEKLAKADARETLDWAIERFGADLVLSSSMGAEDQVLTDMLMKKAPSVEVFTLDTGRLFPETYQLIDETNEFYKTKIKIYFPDYKQVEEMVNNKGVNLFYHSVENRKMCCHIRKIEPLKRAFSGRKAWISGLRREQSITRTEVQRVEWDEANGLVKINPLIDWKEDQVWDYITVNHVPYHKLHDKGYPSIGCQPCTRAVKPGEDVRAGRWWWEDPEHKECGLHVQDDLKTEVSFDFKNLDKK</sequence>
<protein>
    <recommendedName>
        <fullName evidence="10 14">Adenosine 5'-phosphosulfate reductase</fullName>
        <shortName evidence="14">APS reductase</shortName>
        <ecNumber evidence="9 14">1.8.4.10</ecNumber>
    </recommendedName>
    <alternativeName>
        <fullName evidence="12 14">5'-adenylylsulfate reductase</fullName>
    </alternativeName>
    <alternativeName>
        <fullName evidence="11 14">Thioredoxin-dependent 5'-adenylylsulfate reductase</fullName>
    </alternativeName>
</protein>
<dbReference type="InterPro" id="IPR011798">
    <property type="entry name" value="APS_reductase"/>
</dbReference>
<dbReference type="SUPFAM" id="SSF52402">
    <property type="entry name" value="Adenine nucleotide alpha hydrolases-like"/>
    <property type="match status" value="1"/>
</dbReference>
<keyword evidence="3 14" id="KW-0479">Metal-binding</keyword>
<accession>A0A0S2I599</accession>
<dbReference type="GO" id="GO:0019379">
    <property type="term" value="P:sulfate assimilation, phosphoadenylyl sulfate reduction by phosphoadenylyl-sulfate reductase (thioredoxin)"/>
    <property type="evidence" value="ECO:0007669"/>
    <property type="project" value="UniProtKB-UniRule"/>
</dbReference>
<evidence type="ECO:0000256" key="9">
    <source>
        <dbReference type="ARBA" id="ARBA00024386"/>
    </source>
</evidence>
<dbReference type="InterPro" id="IPR002500">
    <property type="entry name" value="PAPS_reduct_dom"/>
</dbReference>
<evidence type="ECO:0000256" key="7">
    <source>
        <dbReference type="ARBA" id="ARBA00024298"/>
    </source>
</evidence>
<comment type="catalytic activity">
    <reaction evidence="13 14">
        <text>[thioredoxin]-disulfide + sulfite + AMP + 2 H(+) = adenosine 5'-phosphosulfate + [thioredoxin]-dithiol</text>
        <dbReference type="Rhea" id="RHEA:21976"/>
        <dbReference type="Rhea" id="RHEA-COMP:10698"/>
        <dbReference type="Rhea" id="RHEA-COMP:10700"/>
        <dbReference type="ChEBI" id="CHEBI:15378"/>
        <dbReference type="ChEBI" id="CHEBI:17359"/>
        <dbReference type="ChEBI" id="CHEBI:29950"/>
        <dbReference type="ChEBI" id="CHEBI:50058"/>
        <dbReference type="ChEBI" id="CHEBI:58243"/>
        <dbReference type="ChEBI" id="CHEBI:456215"/>
        <dbReference type="EC" id="1.8.4.10"/>
    </reaction>
</comment>
<dbReference type="GO" id="GO:0005737">
    <property type="term" value="C:cytoplasm"/>
    <property type="evidence" value="ECO:0007669"/>
    <property type="project" value="UniProtKB-SubCell"/>
</dbReference>
<evidence type="ECO:0000256" key="10">
    <source>
        <dbReference type="ARBA" id="ARBA00029514"/>
    </source>
</evidence>
<dbReference type="OrthoDB" id="9794018at2"/>
<dbReference type="NCBIfam" id="TIGR02055">
    <property type="entry name" value="APS_reductase"/>
    <property type="match status" value="1"/>
</dbReference>
<dbReference type="Pfam" id="PF01507">
    <property type="entry name" value="PAPS_reduct"/>
    <property type="match status" value="1"/>
</dbReference>
<evidence type="ECO:0000256" key="12">
    <source>
        <dbReference type="ARBA" id="ARBA00032041"/>
    </source>
</evidence>
<evidence type="ECO:0000256" key="8">
    <source>
        <dbReference type="ARBA" id="ARBA00024327"/>
    </source>
</evidence>
<evidence type="ECO:0000256" key="11">
    <source>
        <dbReference type="ARBA" id="ARBA00030894"/>
    </source>
</evidence>
<comment type="cofactor">
    <cofactor evidence="14">
        <name>[4Fe-4S] cluster</name>
        <dbReference type="ChEBI" id="CHEBI:49883"/>
    </cofactor>
    <text evidence="14">Binds 1 [4Fe-4S] cluster per subunit.</text>
</comment>
<comment type="pathway">
    <text evidence="8 14">Sulfur metabolism; hydrogen sulfide biosynthesis; sulfite from sulfate.</text>
</comment>
<dbReference type="PIRSF" id="PIRSF000857">
    <property type="entry name" value="PAPS_reductase"/>
    <property type="match status" value="1"/>
</dbReference>
<dbReference type="AlphaFoldDB" id="A0A0S2I599"/>
<gene>
    <name evidence="14 16" type="primary">cysH</name>
    <name evidence="16" type="ORF">L21SP5_03524</name>
</gene>
<feature type="binding site" evidence="14">
    <location>
        <position position="201"/>
    </location>
    <ligand>
        <name>[4Fe-4S] cluster</name>
        <dbReference type="ChEBI" id="CHEBI:49883"/>
    </ligand>
</feature>
<organism evidence="16 17">
    <name type="scientific">Salinivirga cyanobacteriivorans</name>
    <dbReference type="NCBI Taxonomy" id="1307839"/>
    <lineage>
        <taxon>Bacteria</taxon>
        <taxon>Pseudomonadati</taxon>
        <taxon>Bacteroidota</taxon>
        <taxon>Bacteroidia</taxon>
        <taxon>Bacteroidales</taxon>
        <taxon>Salinivirgaceae</taxon>
        <taxon>Salinivirga</taxon>
    </lineage>
</organism>
<evidence type="ECO:0000259" key="15">
    <source>
        <dbReference type="Pfam" id="PF01507"/>
    </source>
</evidence>
<dbReference type="GO" id="GO:0004604">
    <property type="term" value="F:phosphoadenylyl-sulfate reductase (thioredoxin) activity"/>
    <property type="evidence" value="ECO:0007669"/>
    <property type="project" value="UniProtKB-UniRule"/>
</dbReference>